<keyword evidence="9 12" id="KW-1133">Transmembrane helix</keyword>
<dbReference type="PANTHER" id="PTHR24373">
    <property type="entry name" value="SLIT RELATED LEUCINE-RICH REPEAT NEURONAL PROTEIN"/>
    <property type="match status" value="1"/>
</dbReference>
<keyword evidence="4" id="KW-1003">Cell membrane</keyword>
<dbReference type="Gene3D" id="3.40.50.10140">
    <property type="entry name" value="Toll/interleukin-1 receptor homology (TIR) domain"/>
    <property type="match status" value="1"/>
</dbReference>
<dbReference type="SUPFAM" id="SSF52200">
    <property type="entry name" value="Toll/Interleukin receptor TIR domain"/>
    <property type="match status" value="1"/>
</dbReference>
<keyword evidence="10 12" id="KW-0472">Membrane</keyword>
<protein>
    <recommendedName>
        <fullName evidence="14">TIR domain-containing protein</fullName>
    </recommendedName>
</protein>
<feature type="domain" description="TIR" evidence="14">
    <location>
        <begin position="1007"/>
        <end position="1134"/>
    </location>
</feature>
<keyword evidence="7 13" id="KW-0732">Signal</keyword>
<proteinExistence type="inferred from homology"/>
<evidence type="ECO:0000256" key="7">
    <source>
        <dbReference type="ARBA" id="ARBA00022729"/>
    </source>
</evidence>
<dbReference type="GO" id="GO:0007165">
    <property type="term" value="P:signal transduction"/>
    <property type="evidence" value="ECO:0007669"/>
    <property type="project" value="InterPro"/>
</dbReference>
<dbReference type="InterPro" id="IPR000483">
    <property type="entry name" value="Cys-rich_flank_reg_C"/>
</dbReference>
<evidence type="ECO:0000256" key="3">
    <source>
        <dbReference type="ARBA" id="ARBA00009634"/>
    </source>
</evidence>
<evidence type="ECO:0000256" key="12">
    <source>
        <dbReference type="SAM" id="Phobius"/>
    </source>
</evidence>
<dbReference type="GO" id="GO:0005615">
    <property type="term" value="C:extracellular space"/>
    <property type="evidence" value="ECO:0007669"/>
    <property type="project" value="TreeGrafter"/>
</dbReference>
<name>A0AA88L747_ARTSF</name>
<dbReference type="FunFam" id="3.80.10.10:FF:001164">
    <property type="entry name" value="GH01279p"/>
    <property type="match status" value="2"/>
</dbReference>
<evidence type="ECO:0000256" key="4">
    <source>
        <dbReference type="ARBA" id="ARBA00022475"/>
    </source>
</evidence>
<dbReference type="SUPFAM" id="SSF52047">
    <property type="entry name" value="RNI-like"/>
    <property type="match status" value="1"/>
</dbReference>
<dbReference type="InterPro" id="IPR035897">
    <property type="entry name" value="Toll_tir_struct_dom_sf"/>
</dbReference>
<evidence type="ECO:0000256" key="1">
    <source>
        <dbReference type="ARBA" id="ARBA00004236"/>
    </source>
</evidence>
<dbReference type="SMART" id="SM00365">
    <property type="entry name" value="LRR_SD22"/>
    <property type="match status" value="10"/>
</dbReference>
<sequence length="1232" mass="138949">MVKLLAFVLFKLIDLVVSFNNVCEWKSFEDKNGAELYCRIRTLQHLDNAVERIGLSAHKAYQTISISIECSDVLLFESVVTNNGIRRLPKLEEISITGCKVKEVQPNAFMNLRYLKVIRITSRLENYNSLALKLEPRSFQGLTQLRELEISDSGLSDSANNHFCDVHALTKLNLTSNRLTNITALRIDCLQELTFLDLSKNKIDSVRSNSFVNVAQLKSLDLSENMINSVEDMAFYGAYNLKTLNLSSNNITTISNELFHHLFELSSLDLSQNQILFIKGNTFMNLSNLQSLNISLNNLDELEHGMLFNLVRLVVLDLHSNKIRSLEADIFKDLSSLQSLDLSSNRLSALTDSTFSSLLNLHTLNLRDNDLTTINSALFQSLFSLAFLSINENQISDVSVSAFRNCSGLQNLHLSGNKLQKFPSAISNIPTLRNLDLSSNQISALEDLPRLPTLVGLNLDNNSIMSTIRRQTFDGYQSLIGLSLSSNMISYVEPGAFERCPNLQVLRLDENNISDINGILSGLVNLQWLNLSSNAVSVFDYSFIPPQLEWLDIHNNLIEELSNYFMLENQIKLMALDASQNKIKEIFAESIPDSIVFLHLSSNSIHSIAPNTFLRKSNLTVIELENNLITKLEPSSLWLSNIAEEKELPRIRLGGNPFLCDCTMEWLSRIIQPPPKSRLQPILGDPGDVYCNTVNMNISRPLAEIKSEEFLCPYSSHCFALCHCCDFDACDCEMACPSGCSCYHDATWSNNIVDCSASSIEFLPSNLPMDVTEVRLDGNNFAELKSHSFIGKKNLKYLFINSSNVEIIRNRTFHGLNFLEELYLQNNFLSELNGLEFGHLQSLKLLNLQNNRLVAIEQFTFEQLPLLKVLKLDGNHLTSFPQYYGPNLISLSLGNNRLICDCEYLPIVSAWLDERAVILWDRSTIDCQTEDNLHKNITEATKECNIASAETVTKAETLEEDRNLGMIFILSIISIATIIAAAFLAMRRRALKNWITGINSKHANFEALFDVCVFHSLKEAPFVSQILSPELESGALQLRTYFQYRDGGASPEESLNIAVATSRRILVLASKAFVATEWQRPGIRKLITISARSKPVILLVLEKDVESELKSEIGSVVIVRWNDQRFLRTLRRCLPSPKINENNEEKWNNTLPAYSNSARRYTSTPLKYLNPENNEHTYSCIDISSSDSSHIYTTLDPITIVQPFCAQCTLERYRPITVTDANALTGGRTYHV</sequence>
<dbReference type="InterPro" id="IPR032675">
    <property type="entry name" value="LRR_dom_sf"/>
</dbReference>
<evidence type="ECO:0000256" key="9">
    <source>
        <dbReference type="ARBA" id="ARBA00022989"/>
    </source>
</evidence>
<dbReference type="InterPro" id="IPR050328">
    <property type="entry name" value="Dev_Immune_Receptor"/>
</dbReference>
<comment type="subcellular location">
    <subcellularLocation>
        <location evidence="1">Cell membrane</location>
    </subcellularLocation>
    <subcellularLocation>
        <location evidence="2">Membrane</location>
        <topology evidence="2">Single-pass type I membrane protein</topology>
    </subcellularLocation>
</comment>
<keyword evidence="5" id="KW-0433">Leucine-rich repeat</keyword>
<dbReference type="InterPro" id="IPR003591">
    <property type="entry name" value="Leu-rich_rpt_typical-subtyp"/>
</dbReference>
<dbReference type="Gene3D" id="3.80.10.10">
    <property type="entry name" value="Ribonuclease Inhibitor"/>
    <property type="match status" value="5"/>
</dbReference>
<dbReference type="GO" id="GO:0031012">
    <property type="term" value="C:extracellular matrix"/>
    <property type="evidence" value="ECO:0007669"/>
    <property type="project" value="TreeGrafter"/>
</dbReference>
<dbReference type="FunFam" id="3.80.10.10:FF:001438">
    <property type="entry name" value="Uncharacterized protein"/>
    <property type="match status" value="1"/>
</dbReference>
<evidence type="ECO:0000256" key="8">
    <source>
        <dbReference type="ARBA" id="ARBA00022737"/>
    </source>
</evidence>
<dbReference type="SMART" id="SM00369">
    <property type="entry name" value="LRR_TYP"/>
    <property type="match status" value="21"/>
</dbReference>
<dbReference type="PROSITE" id="PS51450">
    <property type="entry name" value="LRR"/>
    <property type="match status" value="14"/>
</dbReference>
<dbReference type="Pfam" id="PF13855">
    <property type="entry name" value="LRR_8"/>
    <property type="match status" value="6"/>
</dbReference>
<gene>
    <name evidence="15" type="ORF">QYM36_009932</name>
</gene>
<dbReference type="SUPFAM" id="SSF52058">
    <property type="entry name" value="L domain-like"/>
    <property type="match status" value="3"/>
</dbReference>
<evidence type="ECO:0000256" key="11">
    <source>
        <dbReference type="ARBA" id="ARBA00023170"/>
    </source>
</evidence>
<accession>A0AA88L747</accession>
<keyword evidence="11" id="KW-0675">Receptor</keyword>
<organism evidence="15 16">
    <name type="scientific">Artemia franciscana</name>
    <name type="common">Brine shrimp</name>
    <name type="synonym">Artemia sanfranciscana</name>
    <dbReference type="NCBI Taxonomy" id="6661"/>
    <lineage>
        <taxon>Eukaryota</taxon>
        <taxon>Metazoa</taxon>
        <taxon>Ecdysozoa</taxon>
        <taxon>Arthropoda</taxon>
        <taxon>Crustacea</taxon>
        <taxon>Branchiopoda</taxon>
        <taxon>Anostraca</taxon>
        <taxon>Artemiidae</taxon>
        <taxon>Artemia</taxon>
    </lineage>
</organism>
<evidence type="ECO:0000313" key="15">
    <source>
        <dbReference type="EMBL" id="KAK2715106.1"/>
    </source>
</evidence>
<dbReference type="InterPro" id="IPR001611">
    <property type="entry name" value="Leu-rich_rpt"/>
</dbReference>
<dbReference type="AlphaFoldDB" id="A0AA88L747"/>
<evidence type="ECO:0000313" key="16">
    <source>
        <dbReference type="Proteomes" id="UP001187531"/>
    </source>
</evidence>
<dbReference type="Proteomes" id="UP001187531">
    <property type="component" value="Unassembled WGS sequence"/>
</dbReference>
<feature type="transmembrane region" description="Helical" evidence="12">
    <location>
        <begin position="964"/>
        <end position="985"/>
    </location>
</feature>
<evidence type="ECO:0000259" key="14">
    <source>
        <dbReference type="PROSITE" id="PS50104"/>
    </source>
</evidence>
<evidence type="ECO:0000256" key="5">
    <source>
        <dbReference type="ARBA" id="ARBA00022614"/>
    </source>
</evidence>
<feature type="chain" id="PRO_5041693498" description="TIR domain-containing protein" evidence="13">
    <location>
        <begin position="19"/>
        <end position="1232"/>
    </location>
</feature>
<keyword evidence="8" id="KW-0677">Repeat</keyword>
<evidence type="ECO:0000256" key="13">
    <source>
        <dbReference type="SAM" id="SignalP"/>
    </source>
</evidence>
<keyword evidence="16" id="KW-1185">Reference proteome</keyword>
<comment type="caution">
    <text evidence="15">The sequence shown here is derived from an EMBL/GenBank/DDBJ whole genome shotgun (WGS) entry which is preliminary data.</text>
</comment>
<evidence type="ECO:0000256" key="10">
    <source>
        <dbReference type="ARBA" id="ARBA00023136"/>
    </source>
</evidence>
<dbReference type="EMBL" id="JAVRJZ010000012">
    <property type="protein sequence ID" value="KAK2715106.1"/>
    <property type="molecule type" value="Genomic_DNA"/>
</dbReference>
<dbReference type="PROSITE" id="PS50104">
    <property type="entry name" value="TIR"/>
    <property type="match status" value="1"/>
</dbReference>
<reference evidence="15" key="1">
    <citation type="submission" date="2023-07" db="EMBL/GenBank/DDBJ databases">
        <title>Chromosome-level genome assembly of Artemia franciscana.</title>
        <authorList>
            <person name="Jo E."/>
        </authorList>
    </citation>
    <scope>NUCLEOTIDE SEQUENCE</scope>
    <source>
        <tissue evidence="15">Whole body</tissue>
    </source>
</reference>
<evidence type="ECO:0000256" key="2">
    <source>
        <dbReference type="ARBA" id="ARBA00004479"/>
    </source>
</evidence>
<evidence type="ECO:0000256" key="6">
    <source>
        <dbReference type="ARBA" id="ARBA00022692"/>
    </source>
</evidence>
<feature type="signal peptide" evidence="13">
    <location>
        <begin position="1"/>
        <end position="18"/>
    </location>
</feature>
<dbReference type="InterPro" id="IPR000157">
    <property type="entry name" value="TIR_dom"/>
</dbReference>
<dbReference type="PRINTS" id="PR00019">
    <property type="entry name" value="LEURICHRPT"/>
</dbReference>
<dbReference type="GO" id="GO:0005886">
    <property type="term" value="C:plasma membrane"/>
    <property type="evidence" value="ECO:0007669"/>
    <property type="project" value="UniProtKB-SubCell"/>
</dbReference>
<dbReference type="PANTHER" id="PTHR24373:SF370">
    <property type="entry name" value="FISH-LIPS, ISOFORM E"/>
    <property type="match status" value="1"/>
</dbReference>
<keyword evidence="6 12" id="KW-0812">Transmembrane</keyword>
<dbReference type="SMART" id="SM00364">
    <property type="entry name" value="LRR_BAC"/>
    <property type="match status" value="8"/>
</dbReference>
<dbReference type="SMART" id="SM00082">
    <property type="entry name" value="LRRCT"/>
    <property type="match status" value="2"/>
</dbReference>
<comment type="similarity">
    <text evidence="3">Belongs to the Toll-like receptor family.</text>
</comment>